<evidence type="ECO:0000256" key="4">
    <source>
        <dbReference type="ARBA" id="ARBA00023136"/>
    </source>
</evidence>
<keyword evidence="3 6" id="KW-0732">Signal</keyword>
<protein>
    <submittedName>
        <fullName evidence="9">Starch-binding protein</fullName>
    </submittedName>
</protein>
<keyword evidence="10" id="KW-1185">Reference proteome</keyword>
<evidence type="ECO:0000259" key="7">
    <source>
        <dbReference type="Pfam" id="PF07980"/>
    </source>
</evidence>
<dbReference type="InterPro" id="IPR011990">
    <property type="entry name" value="TPR-like_helical_dom_sf"/>
</dbReference>
<evidence type="ECO:0000313" key="9">
    <source>
        <dbReference type="EMBL" id="GGG73896.1"/>
    </source>
</evidence>
<dbReference type="Gene3D" id="1.25.40.390">
    <property type="match status" value="1"/>
</dbReference>
<keyword evidence="5" id="KW-0998">Cell outer membrane</keyword>
<dbReference type="Pfam" id="PF07980">
    <property type="entry name" value="SusD_RagB"/>
    <property type="match status" value="1"/>
</dbReference>
<dbReference type="EMBL" id="BMER01000001">
    <property type="protein sequence ID" value="GGG73896.1"/>
    <property type="molecule type" value="Genomic_DNA"/>
</dbReference>
<evidence type="ECO:0000256" key="1">
    <source>
        <dbReference type="ARBA" id="ARBA00004442"/>
    </source>
</evidence>
<evidence type="ECO:0000256" key="3">
    <source>
        <dbReference type="ARBA" id="ARBA00022729"/>
    </source>
</evidence>
<evidence type="ECO:0000259" key="8">
    <source>
        <dbReference type="Pfam" id="PF14322"/>
    </source>
</evidence>
<dbReference type="InterPro" id="IPR012944">
    <property type="entry name" value="SusD_RagB_dom"/>
</dbReference>
<dbReference type="RefSeq" id="WP_188504045.1">
    <property type="nucleotide sequence ID" value="NZ_BMER01000001.1"/>
</dbReference>
<evidence type="ECO:0000313" key="10">
    <source>
        <dbReference type="Proteomes" id="UP000660862"/>
    </source>
</evidence>
<accession>A0A917HCX1</accession>
<organism evidence="9 10">
    <name type="scientific">Parapedobacter pyrenivorans</name>
    <dbReference type="NCBI Taxonomy" id="1305674"/>
    <lineage>
        <taxon>Bacteria</taxon>
        <taxon>Pseudomonadati</taxon>
        <taxon>Bacteroidota</taxon>
        <taxon>Sphingobacteriia</taxon>
        <taxon>Sphingobacteriales</taxon>
        <taxon>Sphingobacteriaceae</taxon>
        <taxon>Parapedobacter</taxon>
    </lineage>
</organism>
<dbReference type="GO" id="GO:0009279">
    <property type="term" value="C:cell outer membrane"/>
    <property type="evidence" value="ECO:0007669"/>
    <property type="project" value="UniProtKB-SubCell"/>
</dbReference>
<sequence length="629" mass="72880">MKKLSAYKFALVLLLTGTTLSCDKYLDLVPDNVATIEHAFQMRNTAERYLFTCYSFVPNYTDYNNSVLSAGDEWLWPSFPNNIPSWHVARGLQNTNAPLMNFWPTMYRALRECNIFLDNVDHVPDLLPRERDSWIGEVKFLKAYYHFFLLTMYGPVPIVRENIPISATPEEVRVTRQPVDEVVEYIVELLDEALLLLPEQVQNQNSELGRITLPIAAGLKAKVLVYAASPLFNGNSDFAGYTNKDGTPLFNTEYSLEKWEKAAEATKAAIELCHRLGYSLYEFQETNQARNLSEETKLKMNIRNMFTERWNSEVIWANTNTQSVTLQHLSTPAGLDPDALNNSIPVGTLGVPFRVTNLFYTKNGVPINEDLDWNYTNRFNLRVGKEVEKYFIKEGYTTAEYNFDREPRFYATFGFDGGIWYGNGKFDDNDSWYIRQKVGQTQGKRGAWVHPLSGYFTKKYVHYSNIMTVTGNVYTVQPYPWIMLRLGDLYLLHAEAMNEAYGPSDEVYEYLDYIRQRAGLKGVVESWSNHSRLPTKFATQAGLREIIQQERGVETALEGSRFFDLRRWKSAVEVYNSPVTGWDVDQELEQSYYREKILFRQEFTLKNYFWPISEYDLIVNKNLVQTLGW</sequence>
<proteinExistence type="inferred from homology"/>
<dbReference type="SUPFAM" id="SSF48452">
    <property type="entry name" value="TPR-like"/>
    <property type="match status" value="1"/>
</dbReference>
<evidence type="ECO:0000256" key="5">
    <source>
        <dbReference type="ARBA" id="ARBA00023237"/>
    </source>
</evidence>
<dbReference type="AlphaFoldDB" id="A0A917HCX1"/>
<name>A0A917HCX1_9SPHI</name>
<comment type="subcellular location">
    <subcellularLocation>
        <location evidence="1">Cell outer membrane</location>
    </subcellularLocation>
</comment>
<gene>
    <name evidence="9" type="ORF">GCM10007415_01600</name>
</gene>
<feature type="domain" description="SusD-like N-terminal" evidence="8">
    <location>
        <begin position="25"/>
        <end position="203"/>
    </location>
</feature>
<dbReference type="InterPro" id="IPR033985">
    <property type="entry name" value="SusD-like_N"/>
</dbReference>
<reference evidence="9" key="2">
    <citation type="submission" date="2020-09" db="EMBL/GenBank/DDBJ databases">
        <authorList>
            <person name="Sun Q."/>
            <person name="Zhou Y."/>
        </authorList>
    </citation>
    <scope>NUCLEOTIDE SEQUENCE</scope>
    <source>
        <strain evidence="9">CGMCC 1.12195</strain>
    </source>
</reference>
<dbReference type="Pfam" id="PF14322">
    <property type="entry name" value="SusD-like_3"/>
    <property type="match status" value="1"/>
</dbReference>
<dbReference type="Proteomes" id="UP000660862">
    <property type="component" value="Unassembled WGS sequence"/>
</dbReference>
<reference evidence="9" key="1">
    <citation type="journal article" date="2014" name="Int. J. Syst. Evol. Microbiol.">
        <title>Complete genome sequence of Corynebacterium casei LMG S-19264T (=DSM 44701T), isolated from a smear-ripened cheese.</title>
        <authorList>
            <consortium name="US DOE Joint Genome Institute (JGI-PGF)"/>
            <person name="Walter F."/>
            <person name="Albersmeier A."/>
            <person name="Kalinowski J."/>
            <person name="Ruckert C."/>
        </authorList>
    </citation>
    <scope>NUCLEOTIDE SEQUENCE</scope>
    <source>
        <strain evidence="9">CGMCC 1.12195</strain>
    </source>
</reference>
<feature type="chain" id="PRO_5036758155" evidence="6">
    <location>
        <begin position="22"/>
        <end position="629"/>
    </location>
</feature>
<feature type="signal peptide" evidence="6">
    <location>
        <begin position="1"/>
        <end position="21"/>
    </location>
</feature>
<dbReference type="PROSITE" id="PS51257">
    <property type="entry name" value="PROKAR_LIPOPROTEIN"/>
    <property type="match status" value="1"/>
</dbReference>
<feature type="domain" description="RagB/SusD" evidence="7">
    <location>
        <begin position="313"/>
        <end position="629"/>
    </location>
</feature>
<evidence type="ECO:0000256" key="2">
    <source>
        <dbReference type="ARBA" id="ARBA00006275"/>
    </source>
</evidence>
<comment type="caution">
    <text evidence="9">The sequence shown here is derived from an EMBL/GenBank/DDBJ whole genome shotgun (WGS) entry which is preliminary data.</text>
</comment>
<evidence type="ECO:0000256" key="6">
    <source>
        <dbReference type="SAM" id="SignalP"/>
    </source>
</evidence>
<keyword evidence="4" id="KW-0472">Membrane</keyword>
<comment type="similarity">
    <text evidence="2">Belongs to the SusD family.</text>
</comment>